<organism evidence="5 6">
    <name type="scientific">Corynebacterium hylobatis</name>
    <dbReference type="NCBI Taxonomy" id="1859290"/>
    <lineage>
        <taxon>Bacteria</taxon>
        <taxon>Bacillati</taxon>
        <taxon>Actinomycetota</taxon>
        <taxon>Actinomycetes</taxon>
        <taxon>Mycobacteriales</taxon>
        <taxon>Corynebacteriaceae</taxon>
        <taxon>Corynebacterium</taxon>
    </lineage>
</organism>
<dbReference type="CDD" id="cd05233">
    <property type="entry name" value="SDR_c"/>
    <property type="match status" value="1"/>
</dbReference>
<proteinExistence type="inferred from homology"/>
<keyword evidence="6" id="KW-1185">Reference proteome</keyword>
<dbReference type="SUPFAM" id="SSF51735">
    <property type="entry name" value="NAD(P)-binding Rossmann-fold domains"/>
    <property type="match status" value="1"/>
</dbReference>
<dbReference type="PROSITE" id="PS00061">
    <property type="entry name" value="ADH_SHORT"/>
    <property type="match status" value="1"/>
</dbReference>
<dbReference type="InterPro" id="IPR020904">
    <property type="entry name" value="Sc_DH/Rdtase_CS"/>
</dbReference>
<evidence type="ECO:0000259" key="4">
    <source>
        <dbReference type="SMART" id="SM00822"/>
    </source>
</evidence>
<dbReference type="InterPro" id="IPR002347">
    <property type="entry name" value="SDR_fam"/>
</dbReference>
<name>A0A430I175_9CORY</name>
<comment type="caution">
    <text evidence="5">The sequence shown here is derived from an EMBL/GenBank/DDBJ whole genome shotgun (WGS) entry which is preliminary data.</text>
</comment>
<evidence type="ECO:0000313" key="5">
    <source>
        <dbReference type="EMBL" id="RSZ65558.1"/>
    </source>
</evidence>
<comment type="similarity">
    <text evidence="1">Belongs to the short-chain dehydrogenases/reductases (SDR) family.</text>
</comment>
<dbReference type="NCBIfam" id="NF005559">
    <property type="entry name" value="PRK07231.1"/>
    <property type="match status" value="1"/>
</dbReference>
<dbReference type="InterPro" id="IPR036291">
    <property type="entry name" value="NAD(P)-bd_dom_sf"/>
</dbReference>
<feature type="domain" description="Ketoreductase" evidence="4">
    <location>
        <begin position="10"/>
        <end position="202"/>
    </location>
</feature>
<dbReference type="Pfam" id="PF13561">
    <property type="entry name" value="adh_short_C2"/>
    <property type="match status" value="1"/>
</dbReference>
<dbReference type="SMART" id="SM00822">
    <property type="entry name" value="PKS_KR"/>
    <property type="match status" value="1"/>
</dbReference>
<gene>
    <name evidence="5" type="ORF">EAH68_02045</name>
</gene>
<dbReference type="OrthoDB" id="286404at2"/>
<protein>
    <submittedName>
        <fullName evidence="5">SDR family oxidoreductase</fullName>
    </submittedName>
</protein>
<dbReference type="AlphaFoldDB" id="A0A430I175"/>
<dbReference type="Gene3D" id="3.40.50.720">
    <property type="entry name" value="NAD(P)-binding Rossmann-like Domain"/>
    <property type="match status" value="1"/>
</dbReference>
<dbReference type="PANTHER" id="PTHR24321">
    <property type="entry name" value="DEHYDROGENASES, SHORT CHAIN"/>
    <property type="match status" value="1"/>
</dbReference>
<dbReference type="PRINTS" id="PR00081">
    <property type="entry name" value="GDHRDH"/>
</dbReference>
<sequence length="253" mass="26205">MQVSFDFTDKIVVITGGATGIGRATAVEFAKAGAAVVVGDIDDRAAETVQIITEAGGTAEFVRTDVTDDASVQNLVDVAVEKHGTIDIAFNNAGVLPPTAPLHEQTVEDWHRTMGVDATGVFLAMRHQIPVMLKAGGGSIVNTASVAGVTADPGMTPYVAAKHAVVGMSKGAALDYATEGIRINVLAPGLIRTPMTERWLDDPEIAPRVLADSPIGRAAEPEEVAATVLYLSSDMAGAVTGSVYRVDGGRTAH</sequence>
<dbReference type="PANTHER" id="PTHR24321:SF8">
    <property type="entry name" value="ESTRADIOL 17-BETA-DEHYDROGENASE 8-RELATED"/>
    <property type="match status" value="1"/>
</dbReference>
<dbReference type="InterPro" id="IPR057326">
    <property type="entry name" value="KR_dom"/>
</dbReference>
<evidence type="ECO:0000313" key="6">
    <source>
        <dbReference type="Proteomes" id="UP000274907"/>
    </source>
</evidence>
<keyword evidence="3" id="KW-0520">NAD</keyword>
<accession>A0A430I175</accession>
<dbReference type="Proteomes" id="UP000274907">
    <property type="component" value="Unassembled WGS sequence"/>
</dbReference>
<evidence type="ECO:0000256" key="1">
    <source>
        <dbReference type="ARBA" id="ARBA00006484"/>
    </source>
</evidence>
<dbReference type="FunFam" id="3.40.50.720:FF:000084">
    <property type="entry name" value="Short-chain dehydrogenase reductase"/>
    <property type="match status" value="1"/>
</dbReference>
<reference evidence="5 6" key="1">
    <citation type="submission" date="2018-12" db="EMBL/GenBank/DDBJ databases">
        <title>YIM 101343 draft genome.</title>
        <authorList>
            <person name="Chen X."/>
        </authorList>
    </citation>
    <scope>NUCLEOTIDE SEQUENCE [LARGE SCALE GENOMIC DNA]</scope>
    <source>
        <strain evidence="5 6">YIM 101343</strain>
    </source>
</reference>
<keyword evidence="2" id="KW-0560">Oxidoreductase</keyword>
<dbReference type="EMBL" id="RXHJ01000002">
    <property type="protein sequence ID" value="RSZ65558.1"/>
    <property type="molecule type" value="Genomic_DNA"/>
</dbReference>
<evidence type="ECO:0000256" key="3">
    <source>
        <dbReference type="ARBA" id="ARBA00023027"/>
    </source>
</evidence>
<dbReference type="RefSeq" id="WP_126119654.1">
    <property type="nucleotide sequence ID" value="NZ_RXHJ01000002.1"/>
</dbReference>
<evidence type="ECO:0000256" key="2">
    <source>
        <dbReference type="ARBA" id="ARBA00023002"/>
    </source>
</evidence>
<dbReference type="PRINTS" id="PR00080">
    <property type="entry name" value="SDRFAMILY"/>
</dbReference>
<dbReference type="GO" id="GO:0016491">
    <property type="term" value="F:oxidoreductase activity"/>
    <property type="evidence" value="ECO:0007669"/>
    <property type="project" value="UniProtKB-KW"/>
</dbReference>